<protein>
    <recommendedName>
        <fullName evidence="6">RING-type domain-containing protein</fullName>
    </recommendedName>
</protein>
<dbReference type="InterPro" id="IPR001841">
    <property type="entry name" value="Znf_RING"/>
</dbReference>
<dbReference type="AlphaFoldDB" id="A0AAF5Q825"/>
<evidence type="ECO:0000256" key="1">
    <source>
        <dbReference type="ARBA" id="ARBA00004123"/>
    </source>
</evidence>
<evidence type="ECO:0000256" key="4">
    <source>
        <dbReference type="ARBA" id="ARBA00023242"/>
    </source>
</evidence>
<name>A0AAF5Q825_WUCBA</name>
<evidence type="ECO:0000256" key="3">
    <source>
        <dbReference type="ARBA" id="ARBA00022833"/>
    </source>
</evidence>
<organism evidence="7 8">
    <name type="scientific">Wuchereria bancrofti</name>
    <dbReference type="NCBI Taxonomy" id="6293"/>
    <lineage>
        <taxon>Eukaryota</taxon>
        <taxon>Metazoa</taxon>
        <taxon>Ecdysozoa</taxon>
        <taxon>Nematoda</taxon>
        <taxon>Chromadorea</taxon>
        <taxon>Rhabditida</taxon>
        <taxon>Spirurina</taxon>
        <taxon>Spiruromorpha</taxon>
        <taxon>Filarioidea</taxon>
        <taxon>Onchocercidae</taxon>
        <taxon>Wuchereria</taxon>
    </lineage>
</organism>
<keyword evidence="3" id="KW-0862">Zinc</keyword>
<dbReference type="Gene3D" id="3.10.20.90">
    <property type="entry name" value="Phosphatidylinositol 3-kinase Catalytic Subunit, Chain A, domain 1"/>
    <property type="match status" value="1"/>
</dbReference>
<dbReference type="GO" id="GO:0008270">
    <property type="term" value="F:zinc ion binding"/>
    <property type="evidence" value="ECO:0007669"/>
    <property type="project" value="UniProtKB-KW"/>
</dbReference>
<proteinExistence type="predicted"/>
<dbReference type="Proteomes" id="UP000093561">
    <property type="component" value="Unassembled WGS sequence"/>
</dbReference>
<dbReference type="InterPro" id="IPR051507">
    <property type="entry name" value="PcG_RING_finger"/>
</dbReference>
<keyword evidence="2 5" id="KW-0863">Zinc-finger</keyword>
<reference evidence="7" key="2">
    <citation type="journal article" date="2016" name="Mol. Ecol.">
        <title>Population genomics of the filarial nematode parasite Wuchereria bancrofti from mosquitoes.</title>
        <authorList>
            <person name="Small S.T."/>
            <person name="Reimer L.J."/>
            <person name="Tisch D.J."/>
            <person name="King C.L."/>
            <person name="Christensen B.M."/>
            <person name="Siba P.M."/>
            <person name="Kazura J.W."/>
            <person name="Serre D."/>
            <person name="Zimmerman P.A."/>
        </authorList>
    </citation>
    <scope>NUCLEOTIDE SEQUENCE</scope>
    <source>
        <strain evidence="7">pt0022</strain>
    </source>
</reference>
<dbReference type="GO" id="GO:0005634">
    <property type="term" value="C:nucleus"/>
    <property type="evidence" value="ECO:0007669"/>
    <property type="project" value="UniProtKB-SubCell"/>
</dbReference>
<evidence type="ECO:0000256" key="2">
    <source>
        <dbReference type="ARBA" id="ARBA00022771"/>
    </source>
</evidence>
<keyword evidence="4" id="KW-0539">Nucleus</keyword>
<keyword evidence="2 5" id="KW-0479">Metal-binding</keyword>
<dbReference type="InterPro" id="IPR013083">
    <property type="entry name" value="Znf_RING/FYVE/PHD"/>
</dbReference>
<dbReference type="PANTHER" id="PTHR45893">
    <property type="entry name" value="POLYCOMB GROUP RING FINGER PROTEIN"/>
    <property type="match status" value="1"/>
</dbReference>
<dbReference type="WBParaSite" id="mrna-Wban_11074">
    <property type="protein sequence ID" value="mrna-Wban_11074"/>
    <property type="gene ID" value="Wban_11074"/>
</dbReference>
<dbReference type="Gene3D" id="3.30.40.10">
    <property type="entry name" value="Zinc/RING finger domain, C3HC4 (zinc finger)"/>
    <property type="match status" value="1"/>
</dbReference>
<evidence type="ECO:0000313" key="7">
    <source>
        <dbReference type="Proteomes" id="UP000093561"/>
    </source>
</evidence>
<feature type="domain" description="RING-type" evidence="6">
    <location>
        <begin position="25"/>
        <end position="67"/>
    </location>
</feature>
<evidence type="ECO:0000256" key="5">
    <source>
        <dbReference type="PROSITE-ProRule" id="PRU00175"/>
    </source>
</evidence>
<accession>A0AAF5Q825</accession>
<reference evidence="7" key="1">
    <citation type="submission" date="2015-03" db="EMBL/GenBank/DDBJ databases">
        <title>Wuchereria bancrofti Genome Sequencing Papua New Guinea Strain.</title>
        <authorList>
            <person name="Small S.T."/>
            <person name="Serre D."/>
            <person name="Zimmerman P.A."/>
        </authorList>
    </citation>
    <scope>NUCLEOTIDE SEQUENCE [LARGE SCALE GENOMIC DNA]</scope>
    <source>
        <strain evidence="7">pt0022</strain>
    </source>
</reference>
<evidence type="ECO:0000259" key="6">
    <source>
        <dbReference type="PROSITE" id="PS50089"/>
    </source>
</evidence>
<comment type="subcellular location">
    <subcellularLocation>
        <location evidence="1">Nucleus</location>
    </subcellularLocation>
</comment>
<dbReference type="SUPFAM" id="SSF57850">
    <property type="entry name" value="RING/U-box"/>
    <property type="match status" value="1"/>
</dbReference>
<evidence type="ECO:0000313" key="8">
    <source>
        <dbReference type="WBParaSite" id="mrna-Wban_11074"/>
    </source>
</evidence>
<reference evidence="8" key="3">
    <citation type="submission" date="2024-02" db="UniProtKB">
        <authorList>
            <consortium name="WormBaseParasite"/>
        </authorList>
    </citation>
    <scope>IDENTIFICATION</scope>
    <source>
        <strain evidence="8">pt0022</strain>
    </source>
</reference>
<sequence>MSRKPTLIGDEYKILLKTFNPYITCLLCKVLYRSIEATAVTGCSQTFCKSCLLKYFENINNCCPKCRNLIHQSHLSHYVSFDRTMQKLIYKLPGAQIREEENQNAFLRTLRIGPGENGPPEKLEIDENTVLMGKHHHNDEQVAVELCTDKFFKFSDIEMPYLRLSVEMATVNMIKQCLAITLFRDINQCNDLDIFCNNELMGRDYSMKFIEKTSCRNKPKDIPIKLLFRKHRFLTPMKLFNS</sequence>
<dbReference type="PROSITE" id="PS50089">
    <property type="entry name" value="ZF_RING_2"/>
    <property type="match status" value="1"/>
</dbReference>